<reference evidence="2" key="1">
    <citation type="submission" date="2019-07" db="EMBL/GenBank/DDBJ databases">
        <authorList>
            <person name="Palmer J.M."/>
        </authorList>
    </citation>
    <scope>NUCLEOTIDE SEQUENCE</scope>
    <source>
        <strain evidence="2">PC9</strain>
    </source>
</reference>
<dbReference type="GeneID" id="59376531"/>
<dbReference type="RefSeq" id="XP_036632276.1">
    <property type="nucleotide sequence ID" value="XM_036776257.1"/>
</dbReference>
<accession>A0A8H7DT98</accession>
<evidence type="ECO:0000256" key="1">
    <source>
        <dbReference type="SAM" id="MobiDB-lite"/>
    </source>
</evidence>
<protein>
    <submittedName>
        <fullName evidence="2">Uncharacterized protein</fullName>
    </submittedName>
</protein>
<keyword evidence="3" id="KW-1185">Reference proteome</keyword>
<dbReference type="EMBL" id="JACETU010000004">
    <property type="protein sequence ID" value="KAF7430998.1"/>
    <property type="molecule type" value="Genomic_DNA"/>
</dbReference>
<dbReference type="OrthoDB" id="10611394at2759"/>
<evidence type="ECO:0000313" key="3">
    <source>
        <dbReference type="Proteomes" id="UP000623687"/>
    </source>
</evidence>
<gene>
    <name evidence="2" type="ORF">PC9H_006713</name>
</gene>
<dbReference type="Proteomes" id="UP000623687">
    <property type="component" value="Unassembled WGS sequence"/>
</dbReference>
<name>A0A8H7DT98_PLEOS</name>
<dbReference type="AlphaFoldDB" id="A0A8H7DT98"/>
<sequence length="248" mass="29036">MGRPRLYHTPEEQKKAHKRKHRNYYKRHRETILERSRNQYAERVSRTHAPFEAATPDNNDQSVDDVATVCLLQLTEIKDHFTTLVGTDNTEFMLLICQSSLAEESLHPIESVTAQLEEIIDPADGLVEVLLELELAGRQPDLHEPTTKGPMARKAKPSHSTRVLSDDEIAFLKTWAPEYKKANAAKGEELQGFLARFWMVWFDRWPLANDIEDKDLRDDKIYLEWRKGKYQARVLKELKWLSWSLKRR</sequence>
<comment type="caution">
    <text evidence="2">The sequence shown here is derived from an EMBL/GenBank/DDBJ whole genome shotgun (WGS) entry which is preliminary data.</text>
</comment>
<dbReference type="VEuPathDB" id="FungiDB:PC9H_006713"/>
<organism evidence="2 3">
    <name type="scientific">Pleurotus ostreatus</name>
    <name type="common">Oyster mushroom</name>
    <name type="synonym">White-rot fungus</name>
    <dbReference type="NCBI Taxonomy" id="5322"/>
    <lineage>
        <taxon>Eukaryota</taxon>
        <taxon>Fungi</taxon>
        <taxon>Dikarya</taxon>
        <taxon>Basidiomycota</taxon>
        <taxon>Agaricomycotina</taxon>
        <taxon>Agaricomycetes</taxon>
        <taxon>Agaricomycetidae</taxon>
        <taxon>Agaricales</taxon>
        <taxon>Pleurotineae</taxon>
        <taxon>Pleurotaceae</taxon>
        <taxon>Pleurotus</taxon>
    </lineage>
</organism>
<proteinExistence type="predicted"/>
<evidence type="ECO:0000313" key="2">
    <source>
        <dbReference type="EMBL" id="KAF7430998.1"/>
    </source>
</evidence>
<feature type="region of interest" description="Disordered" evidence="1">
    <location>
        <begin position="1"/>
        <end position="23"/>
    </location>
</feature>